<feature type="binding site" evidence="6">
    <location>
        <position position="121"/>
    </location>
    <ligand>
        <name>S-adenosyl-L-methionine</name>
        <dbReference type="ChEBI" id="CHEBI:59789"/>
    </ligand>
</feature>
<feature type="binding site" evidence="6">
    <location>
        <position position="75"/>
    </location>
    <ligand>
        <name>S-adenosyl-L-methionine</name>
        <dbReference type="ChEBI" id="CHEBI:59789"/>
    </ligand>
</feature>
<feature type="binding site" evidence="6">
    <location>
        <position position="30"/>
    </location>
    <ligand>
        <name>S-adenosyl-L-methionine</name>
        <dbReference type="ChEBI" id="CHEBI:59789"/>
    </ligand>
</feature>
<dbReference type="GO" id="GO:0003723">
    <property type="term" value="F:RNA binding"/>
    <property type="evidence" value="ECO:0007669"/>
    <property type="project" value="UniProtKB-UniRule"/>
</dbReference>
<dbReference type="NCBIfam" id="TIGR00755">
    <property type="entry name" value="ksgA"/>
    <property type="match status" value="1"/>
</dbReference>
<evidence type="ECO:0000313" key="8">
    <source>
        <dbReference type="EMBL" id="HHI88430.1"/>
    </source>
</evidence>
<dbReference type="PANTHER" id="PTHR11727">
    <property type="entry name" value="DIMETHYLADENOSINE TRANSFERASE"/>
    <property type="match status" value="1"/>
</dbReference>
<dbReference type="PANTHER" id="PTHR11727:SF7">
    <property type="entry name" value="DIMETHYLADENOSINE TRANSFERASE-RELATED"/>
    <property type="match status" value="1"/>
</dbReference>
<name>A0A7V5NWI6_9PROT</name>
<dbReference type="InterPro" id="IPR029063">
    <property type="entry name" value="SAM-dependent_MTases_sf"/>
</dbReference>
<evidence type="ECO:0000256" key="4">
    <source>
        <dbReference type="ARBA" id="ARBA00022691"/>
    </source>
</evidence>
<dbReference type="Pfam" id="PF00398">
    <property type="entry name" value="RrnaAD"/>
    <property type="match status" value="1"/>
</dbReference>
<feature type="binding site" evidence="6">
    <location>
        <position position="53"/>
    </location>
    <ligand>
        <name>S-adenosyl-L-methionine</name>
        <dbReference type="ChEBI" id="CHEBI:59789"/>
    </ligand>
</feature>
<dbReference type="SUPFAM" id="SSF53335">
    <property type="entry name" value="S-adenosyl-L-methionine-dependent methyltransferases"/>
    <property type="match status" value="1"/>
</dbReference>
<evidence type="ECO:0000256" key="3">
    <source>
        <dbReference type="ARBA" id="ARBA00022679"/>
    </source>
</evidence>
<keyword evidence="1" id="KW-0698">rRNA processing</keyword>
<dbReference type="Proteomes" id="UP000885806">
    <property type="component" value="Unassembled WGS sequence"/>
</dbReference>
<organism evidence="8">
    <name type="scientific">Hellea balneolensis</name>
    <dbReference type="NCBI Taxonomy" id="287478"/>
    <lineage>
        <taxon>Bacteria</taxon>
        <taxon>Pseudomonadati</taxon>
        <taxon>Pseudomonadota</taxon>
        <taxon>Alphaproteobacteria</taxon>
        <taxon>Maricaulales</taxon>
        <taxon>Robiginitomaculaceae</taxon>
        <taxon>Hellea</taxon>
    </lineage>
</organism>
<evidence type="ECO:0000259" key="7">
    <source>
        <dbReference type="SMART" id="SM00650"/>
    </source>
</evidence>
<keyword evidence="5 6" id="KW-0694">RNA-binding</keyword>
<keyword evidence="4 6" id="KW-0949">S-adenosyl-L-methionine</keyword>
<feature type="binding site" evidence="6">
    <location>
        <position position="101"/>
    </location>
    <ligand>
        <name>S-adenosyl-L-methionine</name>
        <dbReference type="ChEBI" id="CHEBI:59789"/>
    </ligand>
</feature>
<dbReference type="InterPro" id="IPR020598">
    <property type="entry name" value="rRNA_Ade_methylase_Trfase_N"/>
</dbReference>
<dbReference type="Gene3D" id="3.40.50.150">
    <property type="entry name" value="Vaccinia Virus protein VP39"/>
    <property type="match status" value="1"/>
</dbReference>
<feature type="binding site" evidence="6">
    <location>
        <position position="28"/>
    </location>
    <ligand>
        <name>S-adenosyl-L-methionine</name>
        <dbReference type="ChEBI" id="CHEBI:59789"/>
    </ligand>
</feature>
<evidence type="ECO:0000256" key="2">
    <source>
        <dbReference type="ARBA" id="ARBA00022603"/>
    </source>
</evidence>
<keyword evidence="2 6" id="KW-0489">Methyltransferase</keyword>
<dbReference type="AlphaFoldDB" id="A0A7V5NWI6"/>
<gene>
    <name evidence="8" type="primary">rsmA</name>
    <name evidence="8" type="ORF">ENK01_00620</name>
</gene>
<dbReference type="InterPro" id="IPR020596">
    <property type="entry name" value="rRNA_Ade_Mease_Trfase_CS"/>
</dbReference>
<dbReference type="EMBL" id="DROP01000043">
    <property type="protein sequence ID" value="HHI88430.1"/>
    <property type="molecule type" value="Genomic_DNA"/>
</dbReference>
<dbReference type="InterPro" id="IPR011530">
    <property type="entry name" value="rRNA_adenine_dimethylase"/>
</dbReference>
<feature type="domain" description="Ribosomal RNA adenine methylase transferase N-terminal" evidence="7">
    <location>
        <begin position="35"/>
        <end position="207"/>
    </location>
</feature>
<dbReference type="InterPro" id="IPR001737">
    <property type="entry name" value="KsgA/Erm"/>
</dbReference>
<proteinExistence type="inferred from homology"/>
<keyword evidence="3 6" id="KW-0808">Transferase</keyword>
<dbReference type="PROSITE" id="PS01131">
    <property type="entry name" value="RRNA_A_DIMETH"/>
    <property type="match status" value="1"/>
</dbReference>
<dbReference type="CDD" id="cd02440">
    <property type="entry name" value="AdoMet_MTases"/>
    <property type="match status" value="1"/>
</dbReference>
<feature type="non-terminal residue" evidence="8">
    <location>
        <position position="210"/>
    </location>
</feature>
<dbReference type="SMART" id="SM00650">
    <property type="entry name" value="rADc"/>
    <property type="match status" value="1"/>
</dbReference>
<reference evidence="8" key="1">
    <citation type="journal article" date="2020" name="mSystems">
        <title>Genome- and Community-Level Interaction Insights into Carbon Utilization and Element Cycling Functions of Hydrothermarchaeota in Hydrothermal Sediment.</title>
        <authorList>
            <person name="Zhou Z."/>
            <person name="Liu Y."/>
            <person name="Xu W."/>
            <person name="Pan J."/>
            <person name="Luo Z.H."/>
            <person name="Li M."/>
        </authorList>
    </citation>
    <scope>NUCLEOTIDE SEQUENCE [LARGE SCALE GENOMIC DNA]</scope>
    <source>
        <strain evidence="8">HyVt-538</strain>
    </source>
</reference>
<dbReference type="PROSITE" id="PS51689">
    <property type="entry name" value="SAM_RNA_A_N6_MT"/>
    <property type="match status" value="1"/>
</dbReference>
<accession>A0A7V5NWI6</accession>
<dbReference type="GO" id="GO:0052908">
    <property type="term" value="F:16S rRNA (adenine(1518)-N(6)/adenine(1519)-N(6))-dimethyltransferase activity"/>
    <property type="evidence" value="ECO:0007669"/>
    <property type="project" value="UniProtKB-EC"/>
</dbReference>
<comment type="similarity">
    <text evidence="6">Belongs to the class I-like SAM-binding methyltransferase superfamily. rRNA adenine N(6)-methyltransferase family.</text>
</comment>
<evidence type="ECO:0000256" key="6">
    <source>
        <dbReference type="PROSITE-ProRule" id="PRU01026"/>
    </source>
</evidence>
<protein>
    <submittedName>
        <fullName evidence="8">Ribosomal RNA small subunit methyltransferase A</fullName>
        <ecNumber evidence="8">2.1.1.182</ecNumber>
    </submittedName>
</protein>
<comment type="caution">
    <text evidence="8">The sequence shown here is derived from an EMBL/GenBank/DDBJ whole genome shotgun (WGS) entry which is preliminary data.</text>
</comment>
<dbReference type="EC" id="2.1.1.182" evidence="8"/>
<sequence>MRAMPDLPPLAHLLRAHGLTARKSLGQHFLLDPNLTDKIARLAVPHPVIVEVGPGPGGLTRSLLKASDGKIIAIETDARFLPLLDATGAAYDGRLDLHHADALKCDIASLDPHRPLRICANLPYNVGTKMLTGWLSATPLFWDRLVLMLQKEVAERIVAKPGEKPYGRLAVLSGSVASAHIAFTVPARAFSPPPKVDSAVIVLDVLPEEK</sequence>
<evidence type="ECO:0000256" key="5">
    <source>
        <dbReference type="ARBA" id="ARBA00022884"/>
    </source>
</evidence>
<evidence type="ECO:0000256" key="1">
    <source>
        <dbReference type="ARBA" id="ARBA00022552"/>
    </source>
</evidence>